<protein>
    <submittedName>
        <fullName evidence="1">Uncharacterized protein</fullName>
    </submittedName>
</protein>
<dbReference type="AlphaFoldDB" id="A0A1E5Q4Q9"/>
<reference evidence="2" key="1">
    <citation type="submission" date="2016-07" db="EMBL/GenBank/DDBJ databases">
        <authorList>
            <person name="Florea S."/>
            <person name="Webb J.S."/>
            <person name="Jaromczyk J."/>
            <person name="Schardl C.L."/>
        </authorList>
    </citation>
    <scope>NUCLEOTIDE SEQUENCE [LARGE SCALE GENOMIC DNA]</scope>
    <source>
        <strain evidence="2">MV-1</strain>
    </source>
</reference>
<proteinExistence type="predicted"/>
<accession>A0A1E5Q4Q9</accession>
<comment type="caution">
    <text evidence="1">The sequence shown here is derived from an EMBL/GenBank/DDBJ whole genome shotgun (WGS) entry which is preliminary data.</text>
</comment>
<dbReference type="EMBL" id="MCGG01000054">
    <property type="protein sequence ID" value="OEJ65191.1"/>
    <property type="molecule type" value="Genomic_DNA"/>
</dbReference>
<dbReference type="Proteomes" id="UP000095347">
    <property type="component" value="Unassembled WGS sequence"/>
</dbReference>
<sequence>MRISQLVAAYNADIAADEHQPTHKTPENAWLFNTDGDDELIRDVEMLDYEAEQNYISKIINDVKAQLNQKPALFQNIKNADAKRCINQILYGGNYAQQKAAQEIYQALKQRQHERLMKHRKNRK</sequence>
<gene>
    <name evidence="1" type="ORF">BEN30_15070</name>
</gene>
<name>A0A1E5Q4Q9_9PROT</name>
<keyword evidence="2" id="KW-1185">Reference proteome</keyword>
<organism evidence="1 2">
    <name type="scientific">Magnetovibrio blakemorei</name>
    <dbReference type="NCBI Taxonomy" id="28181"/>
    <lineage>
        <taxon>Bacteria</taxon>
        <taxon>Pseudomonadati</taxon>
        <taxon>Pseudomonadota</taxon>
        <taxon>Alphaproteobacteria</taxon>
        <taxon>Rhodospirillales</taxon>
        <taxon>Magnetovibrionaceae</taxon>
        <taxon>Magnetovibrio</taxon>
    </lineage>
</organism>
<evidence type="ECO:0000313" key="1">
    <source>
        <dbReference type="EMBL" id="OEJ65191.1"/>
    </source>
</evidence>
<evidence type="ECO:0000313" key="2">
    <source>
        <dbReference type="Proteomes" id="UP000095347"/>
    </source>
</evidence>